<comment type="caution">
    <text evidence="2">The sequence shown here is derived from an EMBL/GenBank/DDBJ whole genome shotgun (WGS) entry which is preliminary data.</text>
</comment>
<organism evidence="2 3">
    <name type="scientific">Actinokineospora spheciospongiae</name>
    <dbReference type="NCBI Taxonomy" id="909613"/>
    <lineage>
        <taxon>Bacteria</taxon>
        <taxon>Bacillati</taxon>
        <taxon>Actinomycetota</taxon>
        <taxon>Actinomycetes</taxon>
        <taxon>Pseudonocardiales</taxon>
        <taxon>Pseudonocardiaceae</taxon>
        <taxon>Actinokineospora</taxon>
    </lineage>
</organism>
<keyword evidence="1" id="KW-0472">Membrane</keyword>
<reference evidence="2 3" key="1">
    <citation type="journal article" date="2014" name="Genome Announc.">
        <title>Draft Genome Sequence of the Antitrypanosomally Active Sponge-Associated Bacterium Actinokineospora sp. Strain EG49.</title>
        <authorList>
            <person name="Harjes J."/>
            <person name="Ryu T."/>
            <person name="Abdelmohsen U.R."/>
            <person name="Moitinho-Silva L."/>
            <person name="Horn H."/>
            <person name="Ravasi T."/>
            <person name="Hentschel U."/>
        </authorList>
    </citation>
    <scope>NUCLEOTIDE SEQUENCE [LARGE SCALE GENOMIC DNA]</scope>
    <source>
        <strain evidence="2 3">EG49</strain>
    </source>
</reference>
<feature type="transmembrane region" description="Helical" evidence="1">
    <location>
        <begin position="46"/>
        <end position="63"/>
    </location>
</feature>
<evidence type="ECO:0000313" key="3">
    <source>
        <dbReference type="Proteomes" id="UP000019277"/>
    </source>
</evidence>
<keyword evidence="1" id="KW-0812">Transmembrane</keyword>
<evidence type="ECO:0000313" key="2">
    <source>
        <dbReference type="EMBL" id="EWC63439.1"/>
    </source>
</evidence>
<feature type="transmembrane region" description="Helical" evidence="1">
    <location>
        <begin position="75"/>
        <end position="92"/>
    </location>
</feature>
<name>W7JBL8_9PSEU</name>
<evidence type="ECO:0000256" key="1">
    <source>
        <dbReference type="SAM" id="Phobius"/>
    </source>
</evidence>
<evidence type="ECO:0008006" key="4">
    <source>
        <dbReference type="Google" id="ProtNLM"/>
    </source>
</evidence>
<keyword evidence="1" id="KW-1133">Transmembrane helix</keyword>
<dbReference type="STRING" id="909613.UO65_1116"/>
<dbReference type="RefSeq" id="WP_146241165.1">
    <property type="nucleotide sequence ID" value="NZ_AYXG01000043.1"/>
</dbReference>
<dbReference type="AlphaFoldDB" id="W7JBL8"/>
<accession>W7JBL8</accession>
<proteinExistence type="predicted"/>
<sequence>MTQLSVLPEPEVSRARPAAVTGAFCGALLGACLTGVMLVLSTRSPGLLGLGAALSALAAAACAHPLREGRGWARSGLVAAALLGALCAPAAANPVPGPAAPFLGGAAVVVWVVVVTLLLRVDAGTFFARRS</sequence>
<feature type="transmembrane region" description="Helical" evidence="1">
    <location>
        <begin position="98"/>
        <end position="121"/>
    </location>
</feature>
<protein>
    <recommendedName>
        <fullName evidence="4">Integral membrane protein</fullName>
    </recommendedName>
</protein>
<gene>
    <name evidence="2" type="ORF">UO65_1116</name>
</gene>
<keyword evidence="3" id="KW-1185">Reference proteome</keyword>
<dbReference type="EMBL" id="AYXG01000043">
    <property type="protein sequence ID" value="EWC63439.1"/>
    <property type="molecule type" value="Genomic_DNA"/>
</dbReference>
<feature type="transmembrane region" description="Helical" evidence="1">
    <location>
        <begin position="20"/>
        <end position="40"/>
    </location>
</feature>
<dbReference type="Proteomes" id="UP000019277">
    <property type="component" value="Unassembled WGS sequence"/>
</dbReference>